<protein>
    <recommendedName>
        <fullName evidence="7">C2H2-type domain-containing protein</fullName>
    </recommendedName>
</protein>
<feature type="domain" description="C2H2-type" evidence="7">
    <location>
        <begin position="427"/>
        <end position="455"/>
    </location>
</feature>
<feature type="compositionally biased region" description="Basic residues" evidence="6">
    <location>
        <begin position="234"/>
        <end position="245"/>
    </location>
</feature>
<dbReference type="Proteomes" id="UP000708208">
    <property type="component" value="Unassembled WGS sequence"/>
</dbReference>
<comment type="caution">
    <text evidence="8">The sequence shown here is derived from an EMBL/GenBank/DDBJ whole genome shotgun (WGS) entry which is preliminary data.</text>
</comment>
<keyword evidence="3 5" id="KW-0863">Zinc-finger</keyword>
<evidence type="ECO:0000256" key="2">
    <source>
        <dbReference type="ARBA" id="ARBA00022737"/>
    </source>
</evidence>
<keyword evidence="4" id="KW-0862">Zinc</keyword>
<feature type="compositionally biased region" description="Polar residues" evidence="6">
    <location>
        <begin position="289"/>
        <end position="308"/>
    </location>
</feature>
<dbReference type="OrthoDB" id="4748970at2759"/>
<organism evidence="8 9">
    <name type="scientific">Allacma fusca</name>
    <dbReference type="NCBI Taxonomy" id="39272"/>
    <lineage>
        <taxon>Eukaryota</taxon>
        <taxon>Metazoa</taxon>
        <taxon>Ecdysozoa</taxon>
        <taxon>Arthropoda</taxon>
        <taxon>Hexapoda</taxon>
        <taxon>Collembola</taxon>
        <taxon>Symphypleona</taxon>
        <taxon>Sminthuridae</taxon>
        <taxon>Allacma</taxon>
    </lineage>
</organism>
<dbReference type="InterPro" id="IPR013087">
    <property type="entry name" value="Znf_C2H2_type"/>
</dbReference>
<feature type="region of interest" description="Disordered" evidence="6">
    <location>
        <begin position="184"/>
        <end position="340"/>
    </location>
</feature>
<dbReference type="PANTHER" id="PTHR24379">
    <property type="entry name" value="KRAB AND ZINC FINGER DOMAIN-CONTAINING"/>
    <property type="match status" value="1"/>
</dbReference>
<dbReference type="EMBL" id="CAJVCH010160826">
    <property type="protein sequence ID" value="CAG7728259.1"/>
    <property type="molecule type" value="Genomic_DNA"/>
</dbReference>
<dbReference type="AlphaFoldDB" id="A0A8J2K1R2"/>
<dbReference type="PANTHER" id="PTHR24379:SF121">
    <property type="entry name" value="C2H2-TYPE DOMAIN-CONTAINING PROTEIN"/>
    <property type="match status" value="1"/>
</dbReference>
<accession>A0A8J2K1R2</accession>
<feature type="domain" description="C2H2-type" evidence="7">
    <location>
        <begin position="537"/>
        <end position="564"/>
    </location>
</feature>
<feature type="non-terminal residue" evidence="8">
    <location>
        <position position="564"/>
    </location>
</feature>
<evidence type="ECO:0000256" key="1">
    <source>
        <dbReference type="ARBA" id="ARBA00022723"/>
    </source>
</evidence>
<dbReference type="SMART" id="SM00355">
    <property type="entry name" value="ZnF_C2H2"/>
    <property type="match status" value="5"/>
</dbReference>
<feature type="compositionally biased region" description="Basic and acidic residues" evidence="6">
    <location>
        <begin position="325"/>
        <end position="337"/>
    </location>
</feature>
<dbReference type="Pfam" id="PF00096">
    <property type="entry name" value="zf-C2H2"/>
    <property type="match status" value="1"/>
</dbReference>
<evidence type="ECO:0000313" key="9">
    <source>
        <dbReference type="Proteomes" id="UP000708208"/>
    </source>
</evidence>
<dbReference type="GO" id="GO:0008270">
    <property type="term" value="F:zinc ion binding"/>
    <property type="evidence" value="ECO:0007669"/>
    <property type="project" value="UniProtKB-KW"/>
</dbReference>
<sequence>MDLESLFLSGNSTGEDEARPFIETCVNCCAQLADMEKCGNPYEINTGLESVKNKNVLSSVFHLSCLDALEYENATLPEESALCVICASALDNLAVAYEQFGKLRHAQSLVSKSITKLDEIIDRGLAGFGENLSDVKTPVTQVRIKAEPRDVEEVIIPVDPYLQPANGNKGPWVRLQRLRPEEIPAGIPSHENVESPPNSSKNNEDSGNFQEDVDMGYLGNSGMDNFLNEALTPPKRRKRTPSRSRHLSENETGTISHQKISEKLGQNPKKIFKPSKIPSEKDASLRTGAENSELSDSADTFEDSGTTEATEHPGFSESAETAETLEARRDSREGEASKRKRIFKPTHGRFYELFYRRQLVHPFPCVYCDQDFDSESDRSFHLQCTHVTLAKPEFCSKCGKVFGDDSRKKLHEPKCGTIPPGVHLPPYNCKHCNKEYPSWSKLSTHMRQVHVAERRFACDQCSYRTIAPSLLENHKQRVHAVTVEVQCPECQKVLKSQDLFRSHFDRMHGEGHELYKQQLIKSSQRRRERRKPPLTSFICPVCNVDFLTKNRLTNHRLAAHETEK</sequence>
<evidence type="ECO:0000313" key="8">
    <source>
        <dbReference type="EMBL" id="CAG7728259.1"/>
    </source>
</evidence>
<evidence type="ECO:0000256" key="4">
    <source>
        <dbReference type="ARBA" id="ARBA00022833"/>
    </source>
</evidence>
<keyword evidence="2" id="KW-0677">Repeat</keyword>
<proteinExistence type="predicted"/>
<reference evidence="8" key="1">
    <citation type="submission" date="2021-06" db="EMBL/GenBank/DDBJ databases">
        <authorList>
            <person name="Hodson N. C."/>
            <person name="Mongue J. A."/>
            <person name="Jaron S. K."/>
        </authorList>
    </citation>
    <scope>NUCLEOTIDE SEQUENCE</scope>
</reference>
<evidence type="ECO:0000256" key="3">
    <source>
        <dbReference type="ARBA" id="ARBA00022771"/>
    </source>
</evidence>
<keyword evidence="9" id="KW-1185">Reference proteome</keyword>
<evidence type="ECO:0000256" key="5">
    <source>
        <dbReference type="PROSITE-ProRule" id="PRU00042"/>
    </source>
</evidence>
<dbReference type="PROSITE" id="PS00028">
    <property type="entry name" value="ZINC_FINGER_C2H2_1"/>
    <property type="match status" value="4"/>
</dbReference>
<evidence type="ECO:0000259" key="7">
    <source>
        <dbReference type="PROSITE" id="PS50157"/>
    </source>
</evidence>
<name>A0A8J2K1R2_9HEXA</name>
<feature type="compositionally biased region" description="Polar residues" evidence="6">
    <location>
        <begin position="195"/>
        <end position="209"/>
    </location>
</feature>
<evidence type="ECO:0000256" key="6">
    <source>
        <dbReference type="SAM" id="MobiDB-lite"/>
    </source>
</evidence>
<dbReference type="PROSITE" id="PS50157">
    <property type="entry name" value="ZINC_FINGER_C2H2_2"/>
    <property type="match status" value="2"/>
</dbReference>
<keyword evidence="1" id="KW-0479">Metal-binding</keyword>
<gene>
    <name evidence="8" type="ORF">AFUS01_LOCUS17052</name>
</gene>